<dbReference type="PANTHER" id="PTHR28060">
    <property type="entry name" value="ATP SYNTHASE SUBUNIT J, MITOCHONDRIAL"/>
    <property type="match status" value="1"/>
</dbReference>
<name>A0A4U0XBU6_9PEZI</name>
<evidence type="ECO:0000256" key="2">
    <source>
        <dbReference type="SAM" id="Phobius"/>
    </source>
</evidence>
<comment type="caution">
    <text evidence="3">The sequence shown here is derived from an EMBL/GenBank/DDBJ whole genome shotgun (WGS) entry which is preliminary data.</text>
</comment>
<evidence type="ECO:0000256" key="1">
    <source>
        <dbReference type="SAM" id="MobiDB-lite"/>
    </source>
</evidence>
<feature type="region of interest" description="Disordered" evidence="1">
    <location>
        <begin position="40"/>
        <end position="62"/>
    </location>
</feature>
<keyword evidence="4" id="KW-1185">Reference proteome</keyword>
<keyword evidence="2" id="KW-0472">Membrane</keyword>
<keyword evidence="2" id="KW-0812">Transmembrane</keyword>
<reference evidence="3 4" key="1">
    <citation type="submission" date="2017-03" db="EMBL/GenBank/DDBJ databases">
        <title>Genomes of endolithic fungi from Antarctica.</title>
        <authorList>
            <person name="Coleine C."/>
            <person name="Masonjones S."/>
            <person name="Stajich J.E."/>
        </authorList>
    </citation>
    <scope>NUCLEOTIDE SEQUENCE [LARGE SCALE GENOMIC DNA]</scope>
    <source>
        <strain evidence="3 4">CCFEE 5187</strain>
    </source>
</reference>
<dbReference type="Proteomes" id="UP000308768">
    <property type="component" value="Unassembled WGS sequence"/>
</dbReference>
<dbReference type="InterPro" id="IPR006995">
    <property type="entry name" value="ATP_synth_F0_jsu"/>
</dbReference>
<protein>
    <recommendedName>
        <fullName evidence="5">ATP synthase subunit J, mitochondrial</fullName>
    </recommendedName>
</protein>
<dbReference type="GO" id="GO:0045259">
    <property type="term" value="C:proton-transporting ATP synthase complex"/>
    <property type="evidence" value="ECO:0007669"/>
    <property type="project" value="InterPro"/>
</dbReference>
<gene>
    <name evidence="3" type="ORF">B0A49_03203</name>
</gene>
<dbReference type="STRING" id="331657.A0A4U0XBU6"/>
<dbReference type="OrthoDB" id="5520611at2759"/>
<keyword evidence="2" id="KW-1133">Transmembrane helix</keyword>
<dbReference type="AlphaFoldDB" id="A0A4U0XBU6"/>
<evidence type="ECO:0000313" key="4">
    <source>
        <dbReference type="Proteomes" id="UP000308768"/>
    </source>
</evidence>
<evidence type="ECO:0008006" key="5">
    <source>
        <dbReference type="Google" id="ProtNLM"/>
    </source>
</evidence>
<dbReference type="EMBL" id="NAJN01000461">
    <property type="protein sequence ID" value="TKA72958.1"/>
    <property type="molecule type" value="Genomic_DNA"/>
</dbReference>
<accession>A0A4U0XBU6</accession>
<dbReference type="Pfam" id="PF04911">
    <property type="entry name" value="ATP-synt_J"/>
    <property type="match status" value="1"/>
</dbReference>
<dbReference type="PANTHER" id="PTHR28060:SF1">
    <property type="entry name" value="ATP SYNTHASE SUBUNIT J, MITOCHONDRIAL"/>
    <property type="match status" value="1"/>
</dbReference>
<feature type="transmembrane region" description="Helical" evidence="2">
    <location>
        <begin position="20"/>
        <end position="38"/>
    </location>
</feature>
<sequence>MSLLGKKFPAPIAQPMAPFYVAGVVILYGINSFANALANSEEHRNDPRNPASKTVQPKDKHN</sequence>
<evidence type="ECO:0000313" key="3">
    <source>
        <dbReference type="EMBL" id="TKA72958.1"/>
    </source>
</evidence>
<organism evidence="3 4">
    <name type="scientific">Cryomyces minteri</name>
    <dbReference type="NCBI Taxonomy" id="331657"/>
    <lineage>
        <taxon>Eukaryota</taxon>
        <taxon>Fungi</taxon>
        <taxon>Dikarya</taxon>
        <taxon>Ascomycota</taxon>
        <taxon>Pezizomycotina</taxon>
        <taxon>Dothideomycetes</taxon>
        <taxon>Dothideomycetes incertae sedis</taxon>
        <taxon>Cryomyces</taxon>
    </lineage>
</organism>
<dbReference type="GO" id="GO:0046933">
    <property type="term" value="F:proton-transporting ATP synthase activity, rotational mechanism"/>
    <property type="evidence" value="ECO:0007669"/>
    <property type="project" value="TreeGrafter"/>
</dbReference>
<proteinExistence type="predicted"/>